<gene>
    <name evidence="6" type="ORF">SAMN05421823_109211</name>
</gene>
<dbReference type="InterPro" id="IPR011006">
    <property type="entry name" value="CheY-like_superfamily"/>
</dbReference>
<protein>
    <submittedName>
        <fullName evidence="6">DNA-binding response regulator, NarL/FixJ family, contains REC and HTH domains</fullName>
    </submittedName>
</protein>
<proteinExistence type="predicted"/>
<sequence>MSSTIVLVDDHTLFRRGLASIIRDFPNVAHVEEASNGEALQKLMAQPPDLILMDVEMPGTNGLALTEQIKATHPEVKIIIISMHDEDEYIINAIRSGADGYLLKDAEPNELQEALVSVLNGRIYATEYVTRALRNELLHPIDSQTDGVELTEEETQLLRLICAEKSNKEIAQELSRSVRTVEKHRLQLLRKTGARNGVGLALFALRQGLVAL</sequence>
<feature type="domain" description="Response regulatory" evidence="5">
    <location>
        <begin position="4"/>
        <end position="119"/>
    </location>
</feature>
<evidence type="ECO:0000256" key="2">
    <source>
        <dbReference type="ARBA" id="ARBA00023125"/>
    </source>
</evidence>
<dbReference type="InterPro" id="IPR058245">
    <property type="entry name" value="NreC/VraR/RcsB-like_REC"/>
</dbReference>
<dbReference type="PANTHER" id="PTHR43214:SF43">
    <property type="entry name" value="TWO-COMPONENT RESPONSE REGULATOR"/>
    <property type="match status" value="1"/>
</dbReference>
<evidence type="ECO:0000259" key="5">
    <source>
        <dbReference type="PROSITE" id="PS50110"/>
    </source>
</evidence>
<dbReference type="SUPFAM" id="SSF52172">
    <property type="entry name" value="CheY-like"/>
    <property type="match status" value="1"/>
</dbReference>
<dbReference type="Gene3D" id="3.40.50.2300">
    <property type="match status" value="1"/>
</dbReference>
<evidence type="ECO:0000256" key="3">
    <source>
        <dbReference type="PROSITE-ProRule" id="PRU00169"/>
    </source>
</evidence>
<dbReference type="OrthoDB" id="9797341at2"/>
<dbReference type="SUPFAM" id="SSF46894">
    <property type="entry name" value="C-terminal effector domain of the bipartite response regulators"/>
    <property type="match status" value="1"/>
</dbReference>
<dbReference type="Pfam" id="PF00072">
    <property type="entry name" value="Response_reg"/>
    <property type="match status" value="1"/>
</dbReference>
<feature type="modified residue" description="4-aspartylphosphate" evidence="3">
    <location>
        <position position="54"/>
    </location>
</feature>
<evidence type="ECO:0000313" key="7">
    <source>
        <dbReference type="Proteomes" id="UP000198510"/>
    </source>
</evidence>
<dbReference type="CDD" id="cd06170">
    <property type="entry name" value="LuxR_C_like"/>
    <property type="match status" value="1"/>
</dbReference>
<evidence type="ECO:0000256" key="1">
    <source>
        <dbReference type="ARBA" id="ARBA00022553"/>
    </source>
</evidence>
<reference evidence="6 7" key="1">
    <citation type="submission" date="2016-10" db="EMBL/GenBank/DDBJ databases">
        <authorList>
            <person name="de Groot N.N."/>
        </authorList>
    </citation>
    <scope>NUCLEOTIDE SEQUENCE [LARGE SCALE GENOMIC DNA]</scope>
    <source>
        <strain evidence="6 7">DSM 25186</strain>
    </source>
</reference>
<name>A0A1G9PIS0_9BACT</name>
<evidence type="ECO:0000313" key="6">
    <source>
        <dbReference type="EMBL" id="SDL98752.1"/>
    </source>
</evidence>
<dbReference type="EMBL" id="FNFO01000009">
    <property type="protein sequence ID" value="SDL98752.1"/>
    <property type="molecule type" value="Genomic_DNA"/>
</dbReference>
<dbReference type="PANTHER" id="PTHR43214">
    <property type="entry name" value="TWO-COMPONENT RESPONSE REGULATOR"/>
    <property type="match status" value="1"/>
</dbReference>
<dbReference type="InterPro" id="IPR000792">
    <property type="entry name" value="Tscrpt_reg_LuxR_C"/>
</dbReference>
<dbReference type="InterPro" id="IPR016032">
    <property type="entry name" value="Sig_transdc_resp-reg_C-effctor"/>
</dbReference>
<dbReference type="GO" id="GO:0006355">
    <property type="term" value="P:regulation of DNA-templated transcription"/>
    <property type="evidence" value="ECO:0007669"/>
    <property type="project" value="InterPro"/>
</dbReference>
<dbReference type="PROSITE" id="PS50110">
    <property type="entry name" value="RESPONSE_REGULATORY"/>
    <property type="match status" value="1"/>
</dbReference>
<dbReference type="InterPro" id="IPR001789">
    <property type="entry name" value="Sig_transdc_resp-reg_receiver"/>
</dbReference>
<dbReference type="CDD" id="cd17535">
    <property type="entry name" value="REC_NarL-like"/>
    <property type="match status" value="1"/>
</dbReference>
<dbReference type="InterPro" id="IPR039420">
    <property type="entry name" value="WalR-like"/>
</dbReference>
<dbReference type="Pfam" id="PF00196">
    <property type="entry name" value="GerE"/>
    <property type="match status" value="1"/>
</dbReference>
<keyword evidence="7" id="KW-1185">Reference proteome</keyword>
<dbReference type="GO" id="GO:0000160">
    <property type="term" value="P:phosphorelay signal transduction system"/>
    <property type="evidence" value="ECO:0007669"/>
    <property type="project" value="InterPro"/>
</dbReference>
<organism evidence="6 7">
    <name type="scientific">Catalinimonas alkaloidigena</name>
    <dbReference type="NCBI Taxonomy" id="1075417"/>
    <lineage>
        <taxon>Bacteria</taxon>
        <taxon>Pseudomonadati</taxon>
        <taxon>Bacteroidota</taxon>
        <taxon>Cytophagia</taxon>
        <taxon>Cytophagales</taxon>
        <taxon>Catalimonadaceae</taxon>
        <taxon>Catalinimonas</taxon>
    </lineage>
</organism>
<dbReference type="Proteomes" id="UP000198510">
    <property type="component" value="Unassembled WGS sequence"/>
</dbReference>
<dbReference type="GO" id="GO:0003677">
    <property type="term" value="F:DNA binding"/>
    <property type="evidence" value="ECO:0007669"/>
    <property type="project" value="UniProtKB-KW"/>
</dbReference>
<evidence type="ECO:0000259" key="4">
    <source>
        <dbReference type="PROSITE" id="PS50043"/>
    </source>
</evidence>
<dbReference type="PROSITE" id="PS50043">
    <property type="entry name" value="HTH_LUXR_2"/>
    <property type="match status" value="1"/>
</dbReference>
<dbReference type="AlphaFoldDB" id="A0A1G9PIS0"/>
<keyword evidence="2 6" id="KW-0238">DNA-binding</keyword>
<keyword evidence="1 3" id="KW-0597">Phosphoprotein</keyword>
<dbReference type="STRING" id="1075417.SAMN05421823_109211"/>
<feature type="domain" description="HTH luxR-type" evidence="4">
    <location>
        <begin position="143"/>
        <end position="208"/>
    </location>
</feature>
<accession>A0A1G9PIS0</accession>
<dbReference type="PRINTS" id="PR00038">
    <property type="entry name" value="HTHLUXR"/>
</dbReference>
<dbReference type="SMART" id="SM00421">
    <property type="entry name" value="HTH_LUXR"/>
    <property type="match status" value="1"/>
</dbReference>
<dbReference type="RefSeq" id="WP_089685791.1">
    <property type="nucleotide sequence ID" value="NZ_FNFO01000009.1"/>
</dbReference>
<dbReference type="SMART" id="SM00448">
    <property type="entry name" value="REC"/>
    <property type="match status" value="1"/>
</dbReference>